<evidence type="ECO:0000313" key="1">
    <source>
        <dbReference type="EMBL" id="PKY48380.1"/>
    </source>
</evidence>
<reference evidence="1 2" key="1">
    <citation type="submission" date="2015-10" db="EMBL/GenBank/DDBJ databases">
        <title>Genome analyses suggest a sexual origin of heterokaryosis in a supposedly ancient asexual fungus.</title>
        <authorList>
            <person name="Ropars J."/>
            <person name="Sedzielewska K."/>
            <person name="Noel J."/>
            <person name="Charron P."/>
            <person name="Farinelli L."/>
            <person name="Marton T."/>
            <person name="Kruger M."/>
            <person name="Pelin A."/>
            <person name="Brachmann A."/>
            <person name="Corradi N."/>
        </authorList>
    </citation>
    <scope>NUCLEOTIDE SEQUENCE [LARGE SCALE GENOMIC DNA]</scope>
    <source>
        <strain evidence="1 2">A4</strain>
    </source>
</reference>
<sequence length="69" mass="8347">MSRNSNNYNDLNRGYSNPFMTPVRNLDNSTFWIYLTSSNFRHNIPWIKSLSLNFIDSIEFDRNLFYFNI</sequence>
<dbReference type="Proteomes" id="UP000234323">
    <property type="component" value="Unassembled WGS sequence"/>
</dbReference>
<dbReference type="AlphaFoldDB" id="A0A2I1GP42"/>
<comment type="caution">
    <text evidence="1">The sequence shown here is derived from an EMBL/GenBank/DDBJ whole genome shotgun (WGS) entry which is preliminary data.</text>
</comment>
<dbReference type="EMBL" id="LLXI01000635">
    <property type="protein sequence ID" value="PKY48380.1"/>
    <property type="molecule type" value="Genomic_DNA"/>
</dbReference>
<accession>A0A2I1GP42</accession>
<proteinExistence type="predicted"/>
<organism evidence="1 2">
    <name type="scientific">Rhizophagus irregularis</name>
    <dbReference type="NCBI Taxonomy" id="588596"/>
    <lineage>
        <taxon>Eukaryota</taxon>
        <taxon>Fungi</taxon>
        <taxon>Fungi incertae sedis</taxon>
        <taxon>Mucoromycota</taxon>
        <taxon>Glomeromycotina</taxon>
        <taxon>Glomeromycetes</taxon>
        <taxon>Glomerales</taxon>
        <taxon>Glomeraceae</taxon>
        <taxon>Rhizophagus</taxon>
    </lineage>
</organism>
<evidence type="ECO:0000313" key="2">
    <source>
        <dbReference type="Proteomes" id="UP000234323"/>
    </source>
</evidence>
<protein>
    <submittedName>
        <fullName evidence="1">Uncharacterized protein</fullName>
    </submittedName>
</protein>
<gene>
    <name evidence="1" type="ORF">RhiirA4_404357</name>
</gene>
<keyword evidence="2" id="KW-1185">Reference proteome</keyword>
<name>A0A2I1GP42_9GLOM</name>